<dbReference type="EMBL" id="BKCJ010359743">
    <property type="protein sequence ID" value="GFA04003.1"/>
    <property type="molecule type" value="Genomic_DNA"/>
</dbReference>
<reference evidence="2" key="1">
    <citation type="journal article" date="2019" name="Sci. Rep.">
        <title>Draft genome of Tanacetum cinerariifolium, the natural source of mosquito coil.</title>
        <authorList>
            <person name="Yamashiro T."/>
            <person name="Shiraishi A."/>
            <person name="Satake H."/>
            <person name="Nakayama K."/>
        </authorList>
    </citation>
    <scope>NUCLEOTIDE SEQUENCE</scope>
</reference>
<feature type="region of interest" description="Disordered" evidence="1">
    <location>
        <begin position="23"/>
        <end position="93"/>
    </location>
</feature>
<comment type="caution">
    <text evidence="2">The sequence shown here is derived from an EMBL/GenBank/DDBJ whole genome shotgun (WGS) entry which is preliminary data.</text>
</comment>
<sequence>MSISSDLDGPSWGIPLMNAELDEHVPIHVPEPQHPQYHAPSDDDIQVEDDEEDPKEDLNEEHEPEDSNETEPFEEDETAVTLPPPRHRGARYLSDLKYPWPLLPRH</sequence>
<name>A0A699J1I5_TANCI</name>
<proteinExistence type="predicted"/>
<evidence type="ECO:0000313" key="2">
    <source>
        <dbReference type="EMBL" id="GFA04003.1"/>
    </source>
</evidence>
<feature type="compositionally biased region" description="Acidic residues" evidence="1">
    <location>
        <begin position="42"/>
        <end position="78"/>
    </location>
</feature>
<protein>
    <submittedName>
        <fullName evidence="2">Uncharacterized protein</fullName>
    </submittedName>
</protein>
<organism evidence="2">
    <name type="scientific">Tanacetum cinerariifolium</name>
    <name type="common">Dalmatian daisy</name>
    <name type="synonym">Chrysanthemum cinerariifolium</name>
    <dbReference type="NCBI Taxonomy" id="118510"/>
    <lineage>
        <taxon>Eukaryota</taxon>
        <taxon>Viridiplantae</taxon>
        <taxon>Streptophyta</taxon>
        <taxon>Embryophyta</taxon>
        <taxon>Tracheophyta</taxon>
        <taxon>Spermatophyta</taxon>
        <taxon>Magnoliopsida</taxon>
        <taxon>eudicotyledons</taxon>
        <taxon>Gunneridae</taxon>
        <taxon>Pentapetalae</taxon>
        <taxon>asterids</taxon>
        <taxon>campanulids</taxon>
        <taxon>Asterales</taxon>
        <taxon>Asteraceae</taxon>
        <taxon>Asteroideae</taxon>
        <taxon>Anthemideae</taxon>
        <taxon>Anthemidinae</taxon>
        <taxon>Tanacetum</taxon>
    </lineage>
</organism>
<dbReference type="AlphaFoldDB" id="A0A699J1I5"/>
<accession>A0A699J1I5</accession>
<evidence type="ECO:0000256" key="1">
    <source>
        <dbReference type="SAM" id="MobiDB-lite"/>
    </source>
</evidence>
<gene>
    <name evidence="2" type="ORF">Tci_575975</name>
</gene>